<evidence type="ECO:0000256" key="3">
    <source>
        <dbReference type="ARBA" id="ARBA00022884"/>
    </source>
</evidence>
<dbReference type="PROSITE" id="PS00646">
    <property type="entry name" value="RIBOSOMAL_S13_1"/>
    <property type="match status" value="1"/>
</dbReference>
<name>A0A3B1E8G5_9ZZZZ</name>
<dbReference type="Gene3D" id="1.10.8.50">
    <property type="match status" value="1"/>
</dbReference>
<evidence type="ECO:0000256" key="1">
    <source>
        <dbReference type="ARBA" id="ARBA00008080"/>
    </source>
</evidence>
<dbReference type="HAMAP" id="MF_01315">
    <property type="entry name" value="Ribosomal_uS13"/>
    <property type="match status" value="1"/>
</dbReference>
<dbReference type="FunFam" id="1.10.8.50:FF:000001">
    <property type="entry name" value="30S ribosomal protein S13"/>
    <property type="match status" value="1"/>
</dbReference>
<dbReference type="PANTHER" id="PTHR10871:SF1">
    <property type="entry name" value="SMALL RIBOSOMAL SUBUNIT PROTEIN US13M"/>
    <property type="match status" value="1"/>
</dbReference>
<evidence type="ECO:0000256" key="5">
    <source>
        <dbReference type="ARBA" id="ARBA00023274"/>
    </source>
</evidence>
<dbReference type="InterPro" id="IPR001892">
    <property type="entry name" value="Ribosomal_uS13"/>
</dbReference>
<protein>
    <submittedName>
        <fullName evidence="7">SSU ribosomal protein S13p (S18e)</fullName>
    </submittedName>
</protein>
<evidence type="ECO:0000256" key="2">
    <source>
        <dbReference type="ARBA" id="ARBA00022730"/>
    </source>
</evidence>
<dbReference type="PANTHER" id="PTHR10871">
    <property type="entry name" value="30S RIBOSOMAL PROTEIN S13/40S RIBOSOMAL PROTEIN S18"/>
    <property type="match status" value="1"/>
</dbReference>
<dbReference type="InterPro" id="IPR027437">
    <property type="entry name" value="Rbsml_uS13_C"/>
</dbReference>
<dbReference type="InterPro" id="IPR010979">
    <property type="entry name" value="Ribosomal_uS13-like_H2TH"/>
</dbReference>
<evidence type="ECO:0000256" key="4">
    <source>
        <dbReference type="ARBA" id="ARBA00022980"/>
    </source>
</evidence>
<dbReference type="Pfam" id="PF00416">
    <property type="entry name" value="Ribosomal_S13"/>
    <property type="match status" value="1"/>
</dbReference>
<sequence length="126" mass="14133">MPRIAGTDVPEKKKVLYALQYVHGIGPKFAADILAEAQVDPDIRASEMTEQQVAQLNSIIDSGYLVEGALRRQVSQNVQRLKDIRSYRGDRHRRGLPTRGQRTRCNARTRKGRKKTVAGKKGVKGH</sequence>
<feature type="region of interest" description="Disordered" evidence="6">
    <location>
        <begin position="90"/>
        <end position="126"/>
    </location>
</feature>
<evidence type="ECO:0000256" key="6">
    <source>
        <dbReference type="SAM" id="MobiDB-lite"/>
    </source>
</evidence>
<organism evidence="7">
    <name type="scientific">hydrothermal vent metagenome</name>
    <dbReference type="NCBI Taxonomy" id="652676"/>
    <lineage>
        <taxon>unclassified sequences</taxon>
        <taxon>metagenomes</taxon>
        <taxon>ecological metagenomes</taxon>
    </lineage>
</organism>
<dbReference type="GO" id="GO:0003735">
    <property type="term" value="F:structural constituent of ribosome"/>
    <property type="evidence" value="ECO:0007669"/>
    <property type="project" value="InterPro"/>
</dbReference>
<keyword evidence="2" id="KW-0699">rRNA-binding</keyword>
<dbReference type="InterPro" id="IPR018269">
    <property type="entry name" value="Ribosomal_uS13_CS"/>
</dbReference>
<dbReference type="GO" id="GO:0019843">
    <property type="term" value="F:rRNA binding"/>
    <property type="evidence" value="ECO:0007669"/>
    <property type="project" value="UniProtKB-KW"/>
</dbReference>
<dbReference type="GO" id="GO:0015935">
    <property type="term" value="C:small ribosomal subunit"/>
    <property type="evidence" value="ECO:0007669"/>
    <property type="project" value="TreeGrafter"/>
</dbReference>
<comment type="similarity">
    <text evidence="1">Belongs to the universal ribosomal protein uS13 family.</text>
</comment>
<dbReference type="PROSITE" id="PS50159">
    <property type="entry name" value="RIBOSOMAL_S13_2"/>
    <property type="match status" value="1"/>
</dbReference>
<dbReference type="EMBL" id="UOGK01000521">
    <property type="protein sequence ID" value="VAX41307.1"/>
    <property type="molecule type" value="Genomic_DNA"/>
</dbReference>
<dbReference type="GO" id="GO:0006412">
    <property type="term" value="P:translation"/>
    <property type="evidence" value="ECO:0007669"/>
    <property type="project" value="InterPro"/>
</dbReference>
<dbReference type="NCBIfam" id="TIGR03631">
    <property type="entry name" value="uS13_bact"/>
    <property type="match status" value="1"/>
</dbReference>
<reference evidence="7" key="1">
    <citation type="submission" date="2018-06" db="EMBL/GenBank/DDBJ databases">
        <authorList>
            <person name="Zhirakovskaya E."/>
        </authorList>
    </citation>
    <scope>NUCLEOTIDE SEQUENCE</scope>
</reference>
<dbReference type="GO" id="GO:0005829">
    <property type="term" value="C:cytosol"/>
    <property type="evidence" value="ECO:0007669"/>
    <property type="project" value="TreeGrafter"/>
</dbReference>
<dbReference type="Gene3D" id="4.10.910.10">
    <property type="entry name" value="30s ribosomal protein s13, domain 2"/>
    <property type="match status" value="1"/>
</dbReference>
<keyword evidence="5" id="KW-0687">Ribonucleoprotein</keyword>
<keyword evidence="3" id="KW-0694">RNA-binding</keyword>
<gene>
    <name evidence="7" type="ORF">MNBD_PLANCTO03-2379</name>
</gene>
<accession>A0A3B1E8G5</accession>
<dbReference type="InterPro" id="IPR019980">
    <property type="entry name" value="Ribosomal_uS13_bac-type"/>
</dbReference>
<dbReference type="SUPFAM" id="SSF46946">
    <property type="entry name" value="S13-like H2TH domain"/>
    <property type="match status" value="1"/>
</dbReference>
<proteinExistence type="inferred from homology"/>
<keyword evidence="4 7" id="KW-0689">Ribosomal protein</keyword>
<dbReference type="AlphaFoldDB" id="A0A3B1E8G5"/>
<dbReference type="PIRSF" id="PIRSF002134">
    <property type="entry name" value="Ribosomal_S13"/>
    <property type="match status" value="1"/>
</dbReference>
<evidence type="ECO:0000313" key="7">
    <source>
        <dbReference type="EMBL" id="VAX41307.1"/>
    </source>
</evidence>